<gene>
    <name evidence="1" type="ORF">ADL15_40345</name>
</gene>
<dbReference type="AlphaFoldDB" id="A0A101JF27"/>
<dbReference type="OrthoDB" id="4410004at2"/>
<accession>A0A101JF27</accession>
<reference evidence="1 2" key="1">
    <citation type="submission" date="2015-10" db="EMBL/GenBank/DDBJ databases">
        <authorList>
            <person name="Gilbert D.G."/>
        </authorList>
    </citation>
    <scope>NUCLEOTIDE SEQUENCE [LARGE SCALE GENOMIC DNA]</scope>
    <source>
        <strain evidence="1 2">NRRL B-16712</strain>
    </source>
</reference>
<name>A0A101JF27_9ACTN</name>
<keyword evidence="2" id="KW-1185">Reference proteome</keyword>
<dbReference type="EMBL" id="LLZH01000312">
    <property type="protein sequence ID" value="KUL25598.1"/>
    <property type="molecule type" value="Genomic_DNA"/>
</dbReference>
<protein>
    <submittedName>
        <fullName evidence="1">Uncharacterized protein</fullName>
    </submittedName>
</protein>
<dbReference type="RefSeq" id="WP_157441911.1">
    <property type="nucleotide sequence ID" value="NZ_LLZH01000312.1"/>
</dbReference>
<dbReference type="Proteomes" id="UP000053244">
    <property type="component" value="Unassembled WGS sequence"/>
</dbReference>
<evidence type="ECO:0000313" key="1">
    <source>
        <dbReference type="EMBL" id="KUL25598.1"/>
    </source>
</evidence>
<sequence length="141" mass="15299">MIAMALNRDRLALAICDALVAQLKPSLEDTLKRSKVEPETAKNIIEQSVVSWQKVSRAIADGLLDQFLSENTAERAQTYSSSEQDETFWGWLNALTSLASALQDWATDAGADITVLRDNVAGALGKEALSHPPSSLTGELR</sequence>
<proteinExistence type="predicted"/>
<evidence type="ECO:0000313" key="2">
    <source>
        <dbReference type="Proteomes" id="UP000053244"/>
    </source>
</evidence>
<comment type="caution">
    <text evidence="1">The sequence shown here is derived from an EMBL/GenBank/DDBJ whole genome shotgun (WGS) entry which is preliminary data.</text>
</comment>
<organism evidence="1 2">
    <name type="scientific">Actinoplanes awajinensis subsp. mycoplanecinus</name>
    <dbReference type="NCBI Taxonomy" id="135947"/>
    <lineage>
        <taxon>Bacteria</taxon>
        <taxon>Bacillati</taxon>
        <taxon>Actinomycetota</taxon>
        <taxon>Actinomycetes</taxon>
        <taxon>Micromonosporales</taxon>
        <taxon>Micromonosporaceae</taxon>
        <taxon>Actinoplanes</taxon>
    </lineage>
</organism>